<feature type="compositionally biased region" description="Basic residues" evidence="1">
    <location>
        <begin position="38"/>
        <end position="47"/>
    </location>
</feature>
<dbReference type="EMBL" id="MU859184">
    <property type="protein sequence ID" value="KAK3950257.1"/>
    <property type="molecule type" value="Genomic_DNA"/>
</dbReference>
<evidence type="ECO:0000313" key="3">
    <source>
        <dbReference type="EMBL" id="KAK3950257.1"/>
    </source>
</evidence>
<reference evidence="3" key="1">
    <citation type="journal article" date="2023" name="Mol. Phylogenet. Evol.">
        <title>Genome-scale phylogeny and comparative genomics of the fungal order Sordariales.</title>
        <authorList>
            <person name="Hensen N."/>
            <person name="Bonometti L."/>
            <person name="Westerberg I."/>
            <person name="Brannstrom I.O."/>
            <person name="Guillou S."/>
            <person name="Cros-Aarteil S."/>
            <person name="Calhoun S."/>
            <person name="Haridas S."/>
            <person name="Kuo A."/>
            <person name="Mondo S."/>
            <person name="Pangilinan J."/>
            <person name="Riley R."/>
            <person name="LaButti K."/>
            <person name="Andreopoulos B."/>
            <person name="Lipzen A."/>
            <person name="Chen C."/>
            <person name="Yan M."/>
            <person name="Daum C."/>
            <person name="Ng V."/>
            <person name="Clum A."/>
            <person name="Steindorff A."/>
            <person name="Ohm R.A."/>
            <person name="Martin F."/>
            <person name="Silar P."/>
            <person name="Natvig D.O."/>
            <person name="Lalanne C."/>
            <person name="Gautier V."/>
            <person name="Ament-Velasquez S.L."/>
            <person name="Kruys A."/>
            <person name="Hutchinson M.I."/>
            <person name="Powell A.J."/>
            <person name="Barry K."/>
            <person name="Miller A.N."/>
            <person name="Grigoriev I.V."/>
            <person name="Debuchy R."/>
            <person name="Gladieux P."/>
            <person name="Hiltunen Thoren M."/>
            <person name="Johannesson H."/>
        </authorList>
    </citation>
    <scope>NUCLEOTIDE SEQUENCE</scope>
    <source>
        <strain evidence="3">CBS 626.80</strain>
    </source>
</reference>
<comment type="caution">
    <text evidence="3">The sequence shown here is derived from an EMBL/GenBank/DDBJ whole genome shotgun (WGS) entry which is preliminary data.</text>
</comment>
<keyword evidence="2" id="KW-0732">Signal</keyword>
<reference evidence="3" key="2">
    <citation type="submission" date="2023-06" db="EMBL/GenBank/DDBJ databases">
        <authorList>
            <consortium name="Lawrence Berkeley National Laboratory"/>
            <person name="Mondo S.J."/>
            <person name="Hensen N."/>
            <person name="Bonometti L."/>
            <person name="Westerberg I."/>
            <person name="Brannstrom I.O."/>
            <person name="Guillou S."/>
            <person name="Cros-Aarteil S."/>
            <person name="Calhoun S."/>
            <person name="Haridas S."/>
            <person name="Kuo A."/>
            <person name="Pangilinan J."/>
            <person name="Riley R."/>
            <person name="Labutti K."/>
            <person name="Andreopoulos B."/>
            <person name="Lipzen A."/>
            <person name="Chen C."/>
            <person name="Yanf M."/>
            <person name="Daum C."/>
            <person name="Ng V."/>
            <person name="Clum A."/>
            <person name="Steindorff A."/>
            <person name="Ohm R."/>
            <person name="Martin F."/>
            <person name="Silar P."/>
            <person name="Natvig D."/>
            <person name="Lalanne C."/>
            <person name="Gautier V."/>
            <person name="Ament-Velasquez S.L."/>
            <person name="Kruys A."/>
            <person name="Hutchinson M.I."/>
            <person name="Powell A.J."/>
            <person name="Barry K."/>
            <person name="Miller A.N."/>
            <person name="Grigoriev I.V."/>
            <person name="Debuchy R."/>
            <person name="Gladieux P."/>
            <person name="Thoren M.H."/>
            <person name="Johannesson H."/>
        </authorList>
    </citation>
    <scope>NUCLEOTIDE SEQUENCE</scope>
    <source>
        <strain evidence="3">CBS 626.80</strain>
    </source>
</reference>
<keyword evidence="4" id="KW-1185">Reference proteome</keyword>
<organism evidence="3 4">
    <name type="scientific">Pseudoneurospora amorphoporcata</name>
    <dbReference type="NCBI Taxonomy" id="241081"/>
    <lineage>
        <taxon>Eukaryota</taxon>
        <taxon>Fungi</taxon>
        <taxon>Dikarya</taxon>
        <taxon>Ascomycota</taxon>
        <taxon>Pezizomycotina</taxon>
        <taxon>Sordariomycetes</taxon>
        <taxon>Sordariomycetidae</taxon>
        <taxon>Sordariales</taxon>
        <taxon>Sordariaceae</taxon>
        <taxon>Pseudoneurospora</taxon>
    </lineage>
</organism>
<name>A0AAN6NQN2_9PEZI</name>
<feature type="region of interest" description="Disordered" evidence="1">
    <location>
        <begin position="27"/>
        <end position="51"/>
    </location>
</feature>
<evidence type="ECO:0000256" key="2">
    <source>
        <dbReference type="SAM" id="SignalP"/>
    </source>
</evidence>
<evidence type="ECO:0008006" key="5">
    <source>
        <dbReference type="Google" id="ProtNLM"/>
    </source>
</evidence>
<proteinExistence type="predicted"/>
<feature type="chain" id="PRO_5043035012" description="Secreted protein" evidence="2">
    <location>
        <begin position="25"/>
        <end position="77"/>
    </location>
</feature>
<accession>A0AAN6NQN2</accession>
<evidence type="ECO:0000313" key="4">
    <source>
        <dbReference type="Proteomes" id="UP001303222"/>
    </source>
</evidence>
<protein>
    <recommendedName>
        <fullName evidence="5">Secreted protein</fullName>
    </recommendedName>
</protein>
<evidence type="ECO:0000256" key="1">
    <source>
        <dbReference type="SAM" id="MobiDB-lite"/>
    </source>
</evidence>
<gene>
    <name evidence="3" type="ORF">QBC32DRAFT_347040</name>
</gene>
<feature type="signal peptide" evidence="2">
    <location>
        <begin position="1"/>
        <end position="24"/>
    </location>
</feature>
<sequence>MKSHLFRWILEIYLVSFIHSPLSGFSSGSSLTEVETKSKRKRNKNKKTWSESGDRARFALFSPSVPNHLTVVHLPDP</sequence>
<dbReference type="Proteomes" id="UP001303222">
    <property type="component" value="Unassembled WGS sequence"/>
</dbReference>
<dbReference type="AlphaFoldDB" id="A0AAN6NQN2"/>